<keyword evidence="2" id="KW-1133">Transmembrane helix</keyword>
<keyword evidence="4" id="KW-1185">Reference proteome</keyword>
<gene>
    <name evidence="3" type="ORF">ZT3D7_G7044</name>
</gene>
<evidence type="ECO:0000256" key="2">
    <source>
        <dbReference type="SAM" id="Phobius"/>
    </source>
</evidence>
<reference evidence="3 4" key="1">
    <citation type="submission" date="2016-06" db="EMBL/GenBank/DDBJ databases">
        <authorList>
            <person name="Kjaerup R.B."/>
            <person name="Dalgaard T.S."/>
            <person name="Juul-Madsen H.R."/>
        </authorList>
    </citation>
    <scope>NUCLEOTIDE SEQUENCE [LARGE SCALE GENOMIC DNA]</scope>
</reference>
<keyword evidence="2" id="KW-0812">Transmembrane</keyword>
<evidence type="ECO:0000313" key="3">
    <source>
        <dbReference type="EMBL" id="SMQ51891.1"/>
    </source>
</evidence>
<sequence length="311" mass="31666">MFELEPRAWPVALALATHAHGLSELQPPPVAVNQPDGLAAHDPVITAAPVRRQDNTNIINAQICGYTGGAPDQPYTCYASSTCKSTSLWFGCVDGEDFPTTPTTCSISAVGNAVGSVPLLTPDMLFCDDYCATIYSGFYKQVYCVSTFQASVVLLAVTTTDVVGPLPPPIGGGGGAASSDALNSLALQILSIASLDGSASTSTSAAYSTMNMQSSIASSSAGVVPLPAAPATITQIIVQQPPPESTADMAPASPPAGTQMISSQPSSAIAQPPETSAAPSPVDSRASGVDIIWLSGFPGCFLAILMVVLAM</sequence>
<evidence type="ECO:0000313" key="4">
    <source>
        <dbReference type="Proteomes" id="UP000215127"/>
    </source>
</evidence>
<feature type="transmembrane region" description="Helical" evidence="2">
    <location>
        <begin position="291"/>
        <end position="310"/>
    </location>
</feature>
<organism evidence="3 4">
    <name type="scientific">Zymoseptoria tritici (strain ST99CH_3D7)</name>
    <dbReference type="NCBI Taxonomy" id="1276538"/>
    <lineage>
        <taxon>Eukaryota</taxon>
        <taxon>Fungi</taxon>
        <taxon>Dikarya</taxon>
        <taxon>Ascomycota</taxon>
        <taxon>Pezizomycotina</taxon>
        <taxon>Dothideomycetes</taxon>
        <taxon>Dothideomycetidae</taxon>
        <taxon>Mycosphaerellales</taxon>
        <taxon>Mycosphaerellaceae</taxon>
        <taxon>Zymoseptoria</taxon>
    </lineage>
</organism>
<dbReference type="EMBL" id="LT853697">
    <property type="protein sequence ID" value="SMQ51891.1"/>
    <property type="molecule type" value="Genomic_DNA"/>
</dbReference>
<proteinExistence type="predicted"/>
<feature type="region of interest" description="Disordered" evidence="1">
    <location>
        <begin position="242"/>
        <end position="282"/>
    </location>
</feature>
<accession>A0A1X7RXG7</accession>
<evidence type="ECO:0000256" key="1">
    <source>
        <dbReference type="SAM" id="MobiDB-lite"/>
    </source>
</evidence>
<dbReference type="Proteomes" id="UP000215127">
    <property type="component" value="Chromosome 6"/>
</dbReference>
<keyword evidence="2" id="KW-0472">Membrane</keyword>
<dbReference type="AlphaFoldDB" id="A0A1X7RXG7"/>
<protein>
    <submittedName>
        <fullName evidence="3">Uncharacterized protein</fullName>
    </submittedName>
</protein>
<name>A0A1X7RXG7_ZYMT9</name>
<feature type="compositionally biased region" description="Low complexity" evidence="1">
    <location>
        <begin position="261"/>
        <end position="273"/>
    </location>
</feature>